<evidence type="ECO:0000313" key="2">
    <source>
        <dbReference type="Proteomes" id="UP001576780"/>
    </source>
</evidence>
<reference evidence="1 2" key="1">
    <citation type="submission" date="2024-09" db="EMBL/GenBank/DDBJ databases">
        <title>Floridaenema gen nov. (Aerosakkonemataceae, Aerosakkonematales ord. nov., Cyanobacteria) from benthic tropical and subtropical fresh waters, with the description of four new species.</title>
        <authorList>
            <person name="Moretto J.A."/>
            <person name="Berthold D.E."/>
            <person name="Lefler F.W."/>
            <person name="Huang I.-S."/>
            <person name="Laughinghouse H. IV."/>
        </authorList>
    </citation>
    <scope>NUCLEOTIDE SEQUENCE [LARGE SCALE GENOMIC DNA]</scope>
    <source>
        <strain evidence="1 2">BLCC-F167</strain>
    </source>
</reference>
<dbReference type="Proteomes" id="UP001576780">
    <property type="component" value="Unassembled WGS sequence"/>
</dbReference>
<comment type="caution">
    <text evidence="1">The sequence shown here is derived from an EMBL/GenBank/DDBJ whole genome shotgun (WGS) entry which is preliminary data.</text>
</comment>
<keyword evidence="2" id="KW-1185">Reference proteome</keyword>
<name>A0ABV4WPS2_9CYAN</name>
<dbReference type="GO" id="GO:0004519">
    <property type="term" value="F:endonuclease activity"/>
    <property type="evidence" value="ECO:0007669"/>
    <property type="project" value="UniProtKB-KW"/>
</dbReference>
<dbReference type="RefSeq" id="WP_413279088.1">
    <property type="nucleotide sequence ID" value="NZ_JBHFNT010000171.1"/>
</dbReference>
<keyword evidence="1" id="KW-0378">Hydrolase</keyword>
<proteinExistence type="predicted"/>
<keyword evidence="1" id="KW-0255">Endonuclease</keyword>
<evidence type="ECO:0000313" key="1">
    <source>
        <dbReference type="EMBL" id="MFB2836716.1"/>
    </source>
</evidence>
<keyword evidence="1" id="KW-0540">Nuclease</keyword>
<gene>
    <name evidence="1" type="ORF">ACE1CA_19475</name>
</gene>
<sequence>MQSLSVKDITLYDLRIKFGLHLIEDEDFFPEWRDNLPKLSDLERQRLDRVKAAYNNLLEYPPMLENTVKMVVLSPLLDMADFYLPPFRIKSEDSIELSAEDEGVIYRGKIDVLVFKEKLWLMAIESKQATFSLETSEAQILAYMLATPHPEQSTFGMISDGSSFRFFKLVKSQANQYALSRLFNIRNPGNELYNVLRILKNLGQILK</sequence>
<organism evidence="1 2">
    <name type="scientific">Floridaenema evergladense BLCC-F167</name>
    <dbReference type="NCBI Taxonomy" id="3153639"/>
    <lineage>
        <taxon>Bacteria</taxon>
        <taxon>Bacillati</taxon>
        <taxon>Cyanobacteriota</taxon>
        <taxon>Cyanophyceae</taxon>
        <taxon>Oscillatoriophycideae</taxon>
        <taxon>Aerosakkonematales</taxon>
        <taxon>Aerosakkonemataceae</taxon>
        <taxon>Floridanema</taxon>
        <taxon>Floridanema evergladense</taxon>
    </lineage>
</organism>
<dbReference type="EMBL" id="JBHFNT010000171">
    <property type="protein sequence ID" value="MFB2836716.1"/>
    <property type="molecule type" value="Genomic_DNA"/>
</dbReference>
<accession>A0ABV4WPS2</accession>
<protein>
    <submittedName>
        <fullName evidence="1">Restriction endonuclease subunit R</fullName>
    </submittedName>
</protein>